<proteinExistence type="inferred from homology"/>
<keyword evidence="1" id="KW-0143">Chaperone</keyword>
<dbReference type="GO" id="GO:0046983">
    <property type="term" value="F:protein dimerization activity"/>
    <property type="evidence" value="ECO:0007669"/>
    <property type="project" value="UniProtKB-UniRule"/>
</dbReference>
<dbReference type="AlphaFoldDB" id="A0AAP9QAW0"/>
<dbReference type="InterPro" id="IPR010603">
    <property type="entry name" value="Znf_CppX_C4"/>
</dbReference>
<organism evidence="3 4">
    <name type="scientific">Citrobacter freundii</name>
    <dbReference type="NCBI Taxonomy" id="546"/>
    <lineage>
        <taxon>Bacteria</taxon>
        <taxon>Pseudomonadati</taxon>
        <taxon>Pseudomonadota</taxon>
        <taxon>Gammaproteobacteria</taxon>
        <taxon>Enterobacterales</taxon>
        <taxon>Enterobacteriaceae</taxon>
        <taxon>Citrobacter</taxon>
        <taxon>Citrobacter freundii complex</taxon>
    </lineage>
</organism>
<protein>
    <recommendedName>
        <fullName evidence="2">ClpX-type ZB domain-containing protein</fullName>
    </recommendedName>
</protein>
<evidence type="ECO:0000313" key="4">
    <source>
        <dbReference type="Proteomes" id="UP000512222"/>
    </source>
</evidence>
<evidence type="ECO:0000259" key="2">
    <source>
        <dbReference type="PROSITE" id="PS51902"/>
    </source>
</evidence>
<name>A0AAP9QAW0_CITFR</name>
<dbReference type="Pfam" id="PF06689">
    <property type="entry name" value="zf-C4_ClpX"/>
    <property type="match status" value="1"/>
</dbReference>
<keyword evidence="1" id="KW-0862">Zinc</keyword>
<evidence type="ECO:0000313" key="3">
    <source>
        <dbReference type="EMBL" id="QLV29601.1"/>
    </source>
</evidence>
<feature type="domain" description="ClpX-type ZB" evidence="2">
    <location>
        <begin position="1"/>
        <end position="51"/>
    </location>
</feature>
<sequence>MNNYYICSFCGATELNAKKIIAKGRNDEAAICSECVVCCVGVLANTRSTERTKRTEMNNAASVEFWQLIKALSEMTISSLKVAQVMGGEDQTSHLAGLSRLQVLLSEQALADPNSLPDIR</sequence>
<dbReference type="GO" id="GO:0006457">
    <property type="term" value="P:protein folding"/>
    <property type="evidence" value="ECO:0007669"/>
    <property type="project" value="UniProtKB-UniRule"/>
</dbReference>
<dbReference type="InterPro" id="IPR038366">
    <property type="entry name" value="Znf_CppX_C4_sf"/>
</dbReference>
<feature type="binding site" evidence="1">
    <location>
        <position position="32"/>
    </location>
    <ligand>
        <name>Zn(2+)</name>
        <dbReference type="ChEBI" id="CHEBI:29105"/>
    </ligand>
</feature>
<dbReference type="SMART" id="SM00994">
    <property type="entry name" value="zf-C4_ClpX"/>
    <property type="match status" value="1"/>
</dbReference>
<dbReference type="EMBL" id="CP056573">
    <property type="protein sequence ID" value="QLV29601.1"/>
    <property type="molecule type" value="Genomic_DNA"/>
</dbReference>
<dbReference type="Proteomes" id="UP000512222">
    <property type="component" value="Chromosome"/>
</dbReference>
<comment type="similarity">
    <text evidence="1">Belongs to the ClpX chaperone family.</text>
</comment>
<dbReference type="Gene3D" id="6.20.220.10">
    <property type="entry name" value="ClpX chaperone, C4-type zinc finger domain"/>
    <property type="match status" value="1"/>
</dbReference>
<dbReference type="GO" id="GO:0008270">
    <property type="term" value="F:zinc ion binding"/>
    <property type="evidence" value="ECO:0007669"/>
    <property type="project" value="UniProtKB-UniRule"/>
</dbReference>
<accession>A0AAP9QAW0</accession>
<evidence type="ECO:0000256" key="1">
    <source>
        <dbReference type="PROSITE-ProRule" id="PRU01250"/>
    </source>
</evidence>
<feature type="binding site" evidence="1">
    <location>
        <position position="35"/>
    </location>
    <ligand>
        <name>Zn(2+)</name>
        <dbReference type="ChEBI" id="CHEBI:29105"/>
    </ligand>
</feature>
<feature type="binding site" evidence="1">
    <location>
        <position position="10"/>
    </location>
    <ligand>
        <name>Zn(2+)</name>
        <dbReference type="ChEBI" id="CHEBI:29105"/>
    </ligand>
</feature>
<reference evidence="4" key="1">
    <citation type="submission" date="2020-06" db="EMBL/GenBank/DDBJ databases">
        <title>REHAB project genomes.</title>
        <authorList>
            <person name="Shaw L.P."/>
        </authorList>
    </citation>
    <scope>NUCLEOTIDE SEQUENCE [LARGE SCALE GENOMIC DNA]</scope>
    <source>
        <strain evidence="4">RHBSTW-00370</strain>
    </source>
</reference>
<feature type="binding site" evidence="1">
    <location>
        <position position="7"/>
    </location>
    <ligand>
        <name>Zn(2+)</name>
        <dbReference type="ChEBI" id="CHEBI:29105"/>
    </ligand>
</feature>
<dbReference type="PROSITE" id="PS51902">
    <property type="entry name" value="CLPX_ZB"/>
    <property type="match status" value="1"/>
</dbReference>
<keyword evidence="1" id="KW-0479">Metal-binding</keyword>
<gene>
    <name evidence="3" type="ORF">HV178_06280</name>
</gene>
<dbReference type="InterPro" id="IPR059188">
    <property type="entry name" value="Znf_CLPX-like"/>
</dbReference>
<dbReference type="GO" id="GO:0051082">
    <property type="term" value="F:unfolded protein binding"/>
    <property type="evidence" value="ECO:0007669"/>
    <property type="project" value="UniProtKB-UniRule"/>
</dbReference>